<name>A0A4C1YSC4_EUMVA</name>
<protein>
    <submittedName>
        <fullName evidence="2">Uncharacterized protein</fullName>
    </submittedName>
</protein>
<dbReference type="Proteomes" id="UP000299102">
    <property type="component" value="Unassembled WGS sequence"/>
</dbReference>
<gene>
    <name evidence="2" type="ORF">EVAR_56653_1</name>
</gene>
<dbReference type="AlphaFoldDB" id="A0A4C1YSC4"/>
<keyword evidence="3" id="KW-1185">Reference proteome</keyword>
<evidence type="ECO:0000313" key="2">
    <source>
        <dbReference type="EMBL" id="GBP79038.1"/>
    </source>
</evidence>
<feature type="region of interest" description="Disordered" evidence="1">
    <location>
        <begin position="169"/>
        <end position="197"/>
    </location>
</feature>
<evidence type="ECO:0000313" key="3">
    <source>
        <dbReference type="Proteomes" id="UP000299102"/>
    </source>
</evidence>
<reference evidence="2 3" key="1">
    <citation type="journal article" date="2019" name="Commun. Biol.">
        <title>The bagworm genome reveals a unique fibroin gene that provides high tensile strength.</title>
        <authorList>
            <person name="Kono N."/>
            <person name="Nakamura H."/>
            <person name="Ohtoshi R."/>
            <person name="Tomita M."/>
            <person name="Numata K."/>
            <person name="Arakawa K."/>
        </authorList>
    </citation>
    <scope>NUCLEOTIDE SEQUENCE [LARGE SCALE GENOMIC DNA]</scope>
</reference>
<evidence type="ECO:0000256" key="1">
    <source>
        <dbReference type="SAM" id="MobiDB-lite"/>
    </source>
</evidence>
<feature type="compositionally biased region" description="Polar residues" evidence="1">
    <location>
        <begin position="188"/>
        <end position="197"/>
    </location>
</feature>
<organism evidence="2 3">
    <name type="scientific">Eumeta variegata</name>
    <name type="common">Bagworm moth</name>
    <name type="synonym">Eumeta japonica</name>
    <dbReference type="NCBI Taxonomy" id="151549"/>
    <lineage>
        <taxon>Eukaryota</taxon>
        <taxon>Metazoa</taxon>
        <taxon>Ecdysozoa</taxon>
        <taxon>Arthropoda</taxon>
        <taxon>Hexapoda</taxon>
        <taxon>Insecta</taxon>
        <taxon>Pterygota</taxon>
        <taxon>Neoptera</taxon>
        <taxon>Endopterygota</taxon>
        <taxon>Lepidoptera</taxon>
        <taxon>Glossata</taxon>
        <taxon>Ditrysia</taxon>
        <taxon>Tineoidea</taxon>
        <taxon>Psychidae</taxon>
        <taxon>Oiketicinae</taxon>
        <taxon>Eumeta</taxon>
    </lineage>
</organism>
<accession>A0A4C1YSC4</accession>
<dbReference type="EMBL" id="BGZK01001397">
    <property type="protein sequence ID" value="GBP79038.1"/>
    <property type="molecule type" value="Genomic_DNA"/>
</dbReference>
<comment type="caution">
    <text evidence="2">The sequence shown here is derived from an EMBL/GenBank/DDBJ whole genome shotgun (WGS) entry which is preliminary data.</text>
</comment>
<sequence length="373" mass="42031">MKARKTVGSFRDADVQRRYTSAEGILQFYRDKRTYEPPLPATRVEMTNLIEGVVWRWRGKDKGVIKRRVDHRNSHSLDETLRLAVQIPQQVKVFWTVVLVQYNARNRTTVNIIFMLTRRVTTRNEHVPTTGNLSVEDHVLARIALEDCREIGAKRIMIGVIEKRDKTELRTGPGLESKAGPESKLSMRQDTTPTDQFGSWPLGESVHLIVVTSLVEPDQASPSARERRLEEFSWERSAAVRRSCTSNGLCAKSIPLRRVECVPRWCCVSEWRTDVIPVQGNFGSELPGSPLDPLRHNDASLFYRTVVAPEPVLMLDSGIASEKTSSHRRPIPLFLPSLTSLHTKYRCAPVSDSSGGGLVGAVHEEIAQPEFLS</sequence>
<proteinExistence type="predicted"/>